<gene>
    <name evidence="1" type="ORF">PHMEG_00023366</name>
</gene>
<accession>A0A225VJJ7</accession>
<dbReference type="Proteomes" id="UP000198211">
    <property type="component" value="Unassembled WGS sequence"/>
</dbReference>
<comment type="caution">
    <text evidence="1">The sequence shown here is derived from an EMBL/GenBank/DDBJ whole genome shotgun (WGS) entry which is preliminary data.</text>
</comment>
<keyword evidence="2" id="KW-1185">Reference proteome</keyword>
<name>A0A225VJJ7_9STRA</name>
<protein>
    <submittedName>
        <fullName evidence="1">Uncharacterized protein</fullName>
    </submittedName>
</protein>
<evidence type="ECO:0000313" key="2">
    <source>
        <dbReference type="Proteomes" id="UP000198211"/>
    </source>
</evidence>
<organism evidence="1 2">
    <name type="scientific">Phytophthora megakarya</name>
    <dbReference type="NCBI Taxonomy" id="4795"/>
    <lineage>
        <taxon>Eukaryota</taxon>
        <taxon>Sar</taxon>
        <taxon>Stramenopiles</taxon>
        <taxon>Oomycota</taxon>
        <taxon>Peronosporomycetes</taxon>
        <taxon>Peronosporales</taxon>
        <taxon>Peronosporaceae</taxon>
        <taxon>Phytophthora</taxon>
    </lineage>
</organism>
<dbReference type="EMBL" id="NBNE01004827">
    <property type="protein sequence ID" value="OWZ04690.1"/>
    <property type="molecule type" value="Genomic_DNA"/>
</dbReference>
<dbReference type="OrthoDB" id="126811at2759"/>
<proteinExistence type="predicted"/>
<evidence type="ECO:0000313" key="1">
    <source>
        <dbReference type="EMBL" id="OWZ04690.1"/>
    </source>
</evidence>
<reference evidence="2" key="1">
    <citation type="submission" date="2017-03" db="EMBL/GenBank/DDBJ databases">
        <title>Phytopthora megakarya and P. palmivora, two closely related causual agents of cacao black pod achieved similar genome size and gene model numbers by different mechanisms.</title>
        <authorList>
            <person name="Ali S."/>
            <person name="Shao J."/>
            <person name="Larry D.J."/>
            <person name="Kronmiller B."/>
            <person name="Shen D."/>
            <person name="Strem M.D."/>
            <person name="Melnick R.L."/>
            <person name="Guiltinan M.J."/>
            <person name="Tyler B.M."/>
            <person name="Meinhardt L.W."/>
            <person name="Bailey B.A."/>
        </authorList>
    </citation>
    <scope>NUCLEOTIDE SEQUENCE [LARGE SCALE GENOMIC DNA]</scope>
    <source>
        <strain evidence="2">zdho120</strain>
    </source>
</reference>
<dbReference type="AlphaFoldDB" id="A0A225VJJ7"/>
<sequence length="284" mass="31584">MISGSHRVERLDKTPRQSKYETIAEVVRFAYLKPDVMGTPSFAYGEAVSDTSGDVMRVCRVSSGRWRDLDSSEMEVSSVDFNLREVTQEEATSSIGTYIRTNVCMSRTPQASARVWDYGVVVGYTWKENTAAGLLNVIFDGDAIDIPFDENTFVVLTLEVYALRPCQQIAVCNVMFREMRVTHDKVTDHLNGRGRNATRNSKTIRGAVSQGVLDEQETIPLFDVTTSCVLYVPISYILNFAYYSGRRRRIPAHISIGDSVFDGAVAPGGRYNFATCNSPEHGGT</sequence>